<dbReference type="PANTHER" id="PTHR42024:SF1">
    <property type="entry name" value="AMINO ACID PERMEASE_ SLC12A DOMAIN-CONTAINING PROTEIN"/>
    <property type="match status" value="1"/>
</dbReference>
<evidence type="ECO:0000313" key="3">
    <source>
        <dbReference type="Proteomes" id="UP001150904"/>
    </source>
</evidence>
<comment type="caution">
    <text evidence="2">The sequence shown here is derived from an EMBL/GenBank/DDBJ whole genome shotgun (WGS) entry which is preliminary data.</text>
</comment>
<feature type="transmembrane region" description="Helical" evidence="1">
    <location>
        <begin position="41"/>
        <end position="63"/>
    </location>
</feature>
<evidence type="ECO:0000313" key="2">
    <source>
        <dbReference type="EMBL" id="KAJ5195499.1"/>
    </source>
</evidence>
<protein>
    <submittedName>
        <fullName evidence="2">Uncharacterized protein</fullName>
    </submittedName>
</protein>
<feature type="transmembrane region" description="Helical" evidence="1">
    <location>
        <begin position="240"/>
        <end position="264"/>
    </location>
</feature>
<name>A0A9W9JFM7_9EURO</name>
<keyword evidence="1" id="KW-1133">Transmembrane helix</keyword>
<keyword evidence="1" id="KW-0472">Membrane</keyword>
<dbReference type="Proteomes" id="UP001150904">
    <property type="component" value="Unassembled WGS sequence"/>
</dbReference>
<dbReference type="PANTHER" id="PTHR42024">
    <property type="entry name" value="AMINO ACID PERMEASE_ SLC12A DOMAIN-CONTAINING PROTEIN"/>
    <property type="match status" value="1"/>
</dbReference>
<gene>
    <name evidence="2" type="ORF">N7498_008937</name>
</gene>
<proteinExistence type="predicted"/>
<feature type="transmembrane region" description="Helical" evidence="1">
    <location>
        <begin position="139"/>
        <end position="157"/>
    </location>
</feature>
<feature type="transmembrane region" description="Helical" evidence="1">
    <location>
        <begin position="163"/>
        <end position="188"/>
    </location>
</feature>
<sequence>MEQDSVRGENSVQNPQATPAPALLYEKLAQKNPKLTDHLSITLGLPMIIIFDLVVPCIIYYAWFDKIHVPHYQNDCRADEECGFVKSEFDKHILGYAIISFGLGELYVLVARICRLIWHPEECAPLLSRSRWELDATSWVYGVSMVCALIPFVIGSSKEIPNLYLYSPAFLMTFLGSLMLITLIPFNIPIGIDSQARGTPLRPFIYYAAEDFIAVDGLQDREFRVRFNARYESSKAFRHMFFLLTLWWIFGVCVYLGCLSAVIWTLEFHFAFGLSLGILFCYIIIWALISYSWLQAAMNRERKTYERLAC</sequence>
<reference evidence="2" key="1">
    <citation type="submission" date="2022-12" db="EMBL/GenBank/DDBJ databases">
        <authorList>
            <person name="Petersen C."/>
        </authorList>
    </citation>
    <scope>NUCLEOTIDE SEQUENCE</scope>
    <source>
        <strain evidence="2">IBT 15544</strain>
    </source>
</reference>
<dbReference type="OrthoDB" id="4838853at2759"/>
<dbReference type="AlphaFoldDB" id="A0A9W9JFM7"/>
<keyword evidence="3" id="KW-1185">Reference proteome</keyword>
<accession>A0A9W9JFM7</accession>
<dbReference type="RefSeq" id="XP_058305987.1">
    <property type="nucleotide sequence ID" value="XM_058455999.1"/>
</dbReference>
<reference evidence="2" key="2">
    <citation type="journal article" date="2023" name="IMA Fungus">
        <title>Comparative genomic study of the Penicillium genus elucidates a diverse pangenome and 15 lateral gene transfer events.</title>
        <authorList>
            <person name="Petersen C."/>
            <person name="Sorensen T."/>
            <person name="Nielsen M.R."/>
            <person name="Sondergaard T.E."/>
            <person name="Sorensen J.L."/>
            <person name="Fitzpatrick D.A."/>
            <person name="Frisvad J.C."/>
            <person name="Nielsen K.L."/>
        </authorList>
    </citation>
    <scope>NUCLEOTIDE SEQUENCE</scope>
    <source>
        <strain evidence="2">IBT 15544</strain>
    </source>
</reference>
<organism evidence="2 3">
    <name type="scientific">Penicillium cinerascens</name>
    <dbReference type="NCBI Taxonomy" id="70096"/>
    <lineage>
        <taxon>Eukaryota</taxon>
        <taxon>Fungi</taxon>
        <taxon>Dikarya</taxon>
        <taxon>Ascomycota</taxon>
        <taxon>Pezizomycotina</taxon>
        <taxon>Eurotiomycetes</taxon>
        <taxon>Eurotiomycetidae</taxon>
        <taxon>Eurotiales</taxon>
        <taxon>Aspergillaceae</taxon>
        <taxon>Penicillium</taxon>
    </lineage>
</organism>
<dbReference type="GeneID" id="83183300"/>
<feature type="transmembrane region" description="Helical" evidence="1">
    <location>
        <begin position="270"/>
        <end position="294"/>
    </location>
</feature>
<dbReference type="EMBL" id="JAPQKR010000015">
    <property type="protein sequence ID" value="KAJ5195499.1"/>
    <property type="molecule type" value="Genomic_DNA"/>
</dbReference>
<keyword evidence="1" id="KW-0812">Transmembrane</keyword>
<feature type="transmembrane region" description="Helical" evidence="1">
    <location>
        <begin position="93"/>
        <end position="118"/>
    </location>
</feature>
<evidence type="ECO:0000256" key="1">
    <source>
        <dbReference type="SAM" id="Phobius"/>
    </source>
</evidence>